<sequence>MFVYLYFLLKKTLERAEHSRRDAYLGAAVDIGELERRMRSMEMNH</sequence>
<gene>
    <name evidence="1" type="ORF">AWB66_05147</name>
</gene>
<dbReference type="AlphaFoldDB" id="A0A158K3S7"/>
<dbReference type="EMBL" id="FCNZ02000025">
    <property type="protein sequence ID" value="SAL75180.1"/>
    <property type="molecule type" value="Genomic_DNA"/>
</dbReference>
<organism evidence="1 2">
    <name type="scientific">Caballeronia telluris</name>
    <dbReference type="NCBI Taxonomy" id="326475"/>
    <lineage>
        <taxon>Bacteria</taxon>
        <taxon>Pseudomonadati</taxon>
        <taxon>Pseudomonadota</taxon>
        <taxon>Betaproteobacteria</taxon>
        <taxon>Burkholderiales</taxon>
        <taxon>Burkholderiaceae</taxon>
        <taxon>Caballeronia</taxon>
    </lineage>
</organism>
<name>A0A158K3S7_9BURK</name>
<dbReference type="STRING" id="326475.AWB66_05147"/>
<keyword evidence="2" id="KW-1185">Reference proteome</keyword>
<protein>
    <recommendedName>
        <fullName evidence="3">DUF3563 domain-containing protein</fullName>
    </recommendedName>
</protein>
<dbReference type="InterPro" id="IPR021946">
    <property type="entry name" value="DUF3563"/>
</dbReference>
<proteinExistence type="predicted"/>
<evidence type="ECO:0008006" key="3">
    <source>
        <dbReference type="Google" id="ProtNLM"/>
    </source>
</evidence>
<dbReference type="Pfam" id="PF12086">
    <property type="entry name" value="DUF3563"/>
    <property type="match status" value="1"/>
</dbReference>
<evidence type="ECO:0000313" key="1">
    <source>
        <dbReference type="EMBL" id="SAL75180.1"/>
    </source>
</evidence>
<dbReference type="RefSeq" id="WP_087632910.1">
    <property type="nucleotide sequence ID" value="NZ_FCNZ02000025.1"/>
</dbReference>
<accession>A0A158K3S7</accession>
<dbReference type="Proteomes" id="UP000054717">
    <property type="component" value="Unassembled WGS sequence"/>
</dbReference>
<comment type="caution">
    <text evidence="1">The sequence shown here is derived from an EMBL/GenBank/DDBJ whole genome shotgun (WGS) entry which is preliminary data.</text>
</comment>
<evidence type="ECO:0000313" key="2">
    <source>
        <dbReference type="Proteomes" id="UP000054717"/>
    </source>
</evidence>
<reference evidence="1" key="1">
    <citation type="submission" date="2016-01" db="EMBL/GenBank/DDBJ databases">
        <authorList>
            <person name="Peeters Charlotte."/>
        </authorList>
    </citation>
    <scope>NUCLEOTIDE SEQUENCE</scope>
    <source>
        <strain evidence="1">LMG 22936</strain>
    </source>
</reference>